<dbReference type="GeneID" id="98392782"/>
<organism evidence="2 3">
    <name type="scientific">Streptococcus pluranimalium</name>
    <dbReference type="NCBI Taxonomy" id="82348"/>
    <lineage>
        <taxon>Bacteria</taxon>
        <taxon>Bacillati</taxon>
        <taxon>Bacillota</taxon>
        <taxon>Bacilli</taxon>
        <taxon>Lactobacillales</taxon>
        <taxon>Streptococcaceae</taxon>
        <taxon>Streptococcus</taxon>
    </lineage>
</organism>
<proteinExistence type="predicted"/>
<dbReference type="Proteomes" id="UP000238956">
    <property type="component" value="Chromosome"/>
</dbReference>
<evidence type="ECO:0000313" key="2">
    <source>
        <dbReference type="EMBL" id="AUW96074.1"/>
    </source>
</evidence>
<reference evidence="2 3" key="1">
    <citation type="submission" date="2017-12" db="EMBL/GenBank/DDBJ databases">
        <authorList>
            <person name="Hurst M.R.H."/>
        </authorList>
    </citation>
    <scope>NUCLEOTIDE SEQUENCE [LARGE SCALE GENOMIC DNA]</scope>
    <source>
        <strain evidence="2 3">TH11417</strain>
    </source>
</reference>
<keyword evidence="1" id="KW-0812">Transmembrane</keyword>
<keyword evidence="1" id="KW-1133">Transmembrane helix</keyword>
<keyword evidence="3" id="KW-1185">Reference proteome</keyword>
<sequence>MKKSLIAGLVTIMIGLIIGGVLMFNSQEKQRKQNYRREQDRMVKYLVSNYEEIDKVEFTEIDYDEVAGTYSFYAIINDKITVDFTLWKLGGEIDVSELSSRNSGNYLEKMKKSGEKSRISDIQIIYMRNDGN</sequence>
<evidence type="ECO:0008006" key="4">
    <source>
        <dbReference type="Google" id="ProtNLM"/>
    </source>
</evidence>
<feature type="transmembrane region" description="Helical" evidence="1">
    <location>
        <begin position="6"/>
        <end position="24"/>
    </location>
</feature>
<evidence type="ECO:0000256" key="1">
    <source>
        <dbReference type="SAM" id="Phobius"/>
    </source>
</evidence>
<dbReference type="AlphaFoldDB" id="A0A2L0D302"/>
<evidence type="ECO:0000313" key="3">
    <source>
        <dbReference type="Proteomes" id="UP000238956"/>
    </source>
</evidence>
<dbReference type="EMBL" id="CP025536">
    <property type="protein sequence ID" value="AUW96074.1"/>
    <property type="molecule type" value="Genomic_DNA"/>
</dbReference>
<reference evidence="2 3" key="2">
    <citation type="submission" date="2018-02" db="EMBL/GenBank/DDBJ databases">
        <title>Whole genome sequencing analysis of Streptococcus pluranimalium isolated from cattle infected mastitis in China.</title>
        <authorList>
            <person name="Zhang J.-R."/>
            <person name="Hu G.-Z."/>
        </authorList>
    </citation>
    <scope>NUCLEOTIDE SEQUENCE [LARGE SCALE GENOMIC DNA]</scope>
    <source>
        <strain evidence="2 3">TH11417</strain>
    </source>
</reference>
<gene>
    <name evidence="2" type="ORF">C0J00_02510</name>
</gene>
<name>A0A2L0D302_9STRE</name>
<keyword evidence="1" id="KW-0472">Membrane</keyword>
<dbReference type="RefSeq" id="WP_104967412.1">
    <property type="nucleotide sequence ID" value="NZ_CP025536.1"/>
</dbReference>
<dbReference type="OrthoDB" id="2228286at2"/>
<dbReference type="KEGG" id="splr:C0J00_02510"/>
<protein>
    <recommendedName>
        <fullName evidence="4">DUF1433 domain-containing protein</fullName>
    </recommendedName>
</protein>
<dbReference type="Gene3D" id="3.10.450.130">
    <property type="entry name" value="folded 79 residue fragment of lin0334 like domains"/>
    <property type="match status" value="1"/>
</dbReference>
<accession>A0A2L0D302</accession>